<evidence type="ECO:0000256" key="3">
    <source>
        <dbReference type="ARBA" id="ARBA00022917"/>
    </source>
</evidence>
<dbReference type="PANTHER" id="PTHR43116">
    <property type="entry name" value="PEPTIDE CHAIN RELEASE FACTOR 2"/>
    <property type="match status" value="1"/>
</dbReference>
<keyword evidence="3 4" id="KW-0648">Protein biosynthesis</keyword>
<evidence type="ECO:0000256" key="4">
    <source>
        <dbReference type="HAMAP-Rule" id="MF_00094"/>
    </source>
</evidence>
<feature type="domain" description="Peptide chain release factor" evidence="7">
    <location>
        <begin position="82"/>
        <end position="195"/>
    </location>
</feature>
<evidence type="ECO:0000259" key="7">
    <source>
        <dbReference type="SMART" id="SM00937"/>
    </source>
</evidence>
<dbReference type="PANTHER" id="PTHR43116:SF3">
    <property type="entry name" value="CLASS I PEPTIDE CHAIN RELEASE FACTOR"/>
    <property type="match status" value="1"/>
</dbReference>
<evidence type="ECO:0000256" key="2">
    <source>
        <dbReference type="ARBA" id="ARBA00022481"/>
    </source>
</evidence>
<dbReference type="InterPro" id="IPR000352">
    <property type="entry name" value="Pep_chain_release_fac_I"/>
</dbReference>
<dbReference type="AlphaFoldDB" id="A0A0G0ESS4"/>
<dbReference type="Gene3D" id="3.30.160.20">
    <property type="match status" value="1"/>
</dbReference>
<dbReference type="SMART" id="SM00937">
    <property type="entry name" value="PCRF"/>
    <property type="match status" value="1"/>
</dbReference>
<proteinExistence type="inferred from homology"/>
<dbReference type="GO" id="GO:0005737">
    <property type="term" value="C:cytoplasm"/>
    <property type="evidence" value="ECO:0007669"/>
    <property type="project" value="UniProtKB-SubCell"/>
</dbReference>
<feature type="modified residue" description="N5-methylglutamine" evidence="4">
    <location>
        <position position="252"/>
    </location>
</feature>
<dbReference type="Gene3D" id="3.30.70.1660">
    <property type="match status" value="1"/>
</dbReference>
<dbReference type="NCBIfam" id="TIGR00020">
    <property type="entry name" value="prfB"/>
    <property type="match status" value="1"/>
</dbReference>
<dbReference type="InterPro" id="IPR045853">
    <property type="entry name" value="Pep_chain_release_fac_I_sf"/>
</dbReference>
<dbReference type="Proteomes" id="UP000034581">
    <property type="component" value="Unassembled WGS sequence"/>
</dbReference>
<comment type="similarity">
    <text evidence="1 4">Belongs to the prokaryotic/mitochondrial release factor family.</text>
</comment>
<comment type="caution">
    <text evidence="8">The sequence shown here is derived from an EMBL/GenBank/DDBJ whole genome shotgun (WGS) entry which is preliminary data.</text>
</comment>
<name>A0A0G0ESS4_UNCC3</name>
<protein>
    <recommendedName>
        <fullName evidence="4 5">Peptide chain release factor 2</fullName>
        <shortName evidence="4">RF-2</shortName>
    </recommendedName>
</protein>
<comment type="function">
    <text evidence="4">Peptide chain release factor 2 directs the termination of translation in response to the peptide chain termination codons UGA and UAA.</text>
</comment>
<evidence type="ECO:0000256" key="1">
    <source>
        <dbReference type="ARBA" id="ARBA00010835"/>
    </source>
</evidence>
<feature type="coiled-coil region" evidence="6">
    <location>
        <begin position="1"/>
        <end position="116"/>
    </location>
</feature>
<dbReference type="STRING" id="1618350.UR67_C0001G0261"/>
<dbReference type="EMBL" id="LBQB01000001">
    <property type="protein sequence ID" value="KKP70352.1"/>
    <property type="molecule type" value="Genomic_DNA"/>
</dbReference>
<dbReference type="HAMAP" id="MF_00094">
    <property type="entry name" value="Rel_fac_2"/>
    <property type="match status" value="1"/>
</dbReference>
<evidence type="ECO:0000313" key="9">
    <source>
        <dbReference type="Proteomes" id="UP000034581"/>
    </source>
</evidence>
<comment type="PTM">
    <text evidence="4">Methylated by PrmC. Methylation increases the termination efficiency of RF2.</text>
</comment>
<organism evidence="8 9">
    <name type="scientific">candidate division CPR3 bacterium GW2011_GWF2_35_18</name>
    <dbReference type="NCBI Taxonomy" id="1618350"/>
    <lineage>
        <taxon>Bacteria</taxon>
        <taxon>Bacteria division CPR3</taxon>
    </lineage>
</organism>
<dbReference type="InterPro" id="IPR004374">
    <property type="entry name" value="PrfB"/>
</dbReference>
<sequence length="367" mass="42425">MDEIKIQLRNLKKRLDDLLLQLNLAGKQTRKRELEALAIKPDFWSNREKAEKVTQEISEIEVEAKKVNELQKRIEDGFAMMELLEEDTTHDKSHTIEDLNKEISEINKEIDNLEITLFLSDKYDRSDVVLTIYAGQGGTEACDWAEMISRMYTRYAEGKGWKVEEIDKVKGEEVGIKSVTFEIFGIFAYGYLKHEVGTHRLVRLSPYNANNLRQTSFAGVEVIPLIEEDSDIEIKEDDLEFEAYRSSGHGGQNIQKVSTAVRIKHKPTGIIVTCQVERSQAQNRERAMKMLRSKIIILEEEKLAEKKKELKGEHIQASWGNQIRSYVLHPYKMVKDLRTQYESPRPEVVLDGELDSFIEAAMKKFRS</sequence>
<dbReference type="Pfam" id="PF03462">
    <property type="entry name" value="PCRF"/>
    <property type="match status" value="1"/>
</dbReference>
<keyword evidence="4" id="KW-0963">Cytoplasm</keyword>
<keyword evidence="6" id="KW-0175">Coiled coil</keyword>
<dbReference type="GO" id="GO:0016149">
    <property type="term" value="F:translation release factor activity, codon specific"/>
    <property type="evidence" value="ECO:0007669"/>
    <property type="project" value="UniProtKB-UniRule"/>
</dbReference>
<evidence type="ECO:0000256" key="5">
    <source>
        <dbReference type="NCBIfam" id="TIGR00020"/>
    </source>
</evidence>
<gene>
    <name evidence="4" type="primary">prfB</name>
    <name evidence="8" type="ORF">UR67_C0001G0261</name>
</gene>
<evidence type="ECO:0000313" key="8">
    <source>
        <dbReference type="EMBL" id="KKP70352.1"/>
    </source>
</evidence>
<accession>A0A0G0ESS4</accession>
<dbReference type="InterPro" id="IPR005139">
    <property type="entry name" value="PCRF"/>
</dbReference>
<dbReference type="Gene3D" id="1.20.58.410">
    <property type="entry name" value="Release factor"/>
    <property type="match status" value="1"/>
</dbReference>
<reference evidence="8 9" key="1">
    <citation type="journal article" date="2015" name="Nature">
        <title>rRNA introns, odd ribosomes, and small enigmatic genomes across a large radiation of phyla.</title>
        <authorList>
            <person name="Brown C.T."/>
            <person name="Hug L.A."/>
            <person name="Thomas B.C."/>
            <person name="Sharon I."/>
            <person name="Castelle C.J."/>
            <person name="Singh A."/>
            <person name="Wilkins M.J."/>
            <person name="Williams K.H."/>
            <person name="Banfield J.F."/>
        </authorList>
    </citation>
    <scope>NUCLEOTIDE SEQUENCE [LARGE SCALE GENOMIC DNA]</scope>
</reference>
<dbReference type="Pfam" id="PF00472">
    <property type="entry name" value="RF-1"/>
    <property type="match status" value="1"/>
</dbReference>
<evidence type="ECO:0000256" key="6">
    <source>
        <dbReference type="SAM" id="Coils"/>
    </source>
</evidence>
<dbReference type="SUPFAM" id="SSF75620">
    <property type="entry name" value="Release factor"/>
    <property type="match status" value="1"/>
</dbReference>
<dbReference type="PATRIC" id="fig|1618350.3.peg.270"/>
<keyword evidence="2 4" id="KW-0488">Methylation</keyword>
<comment type="subcellular location">
    <subcellularLocation>
        <location evidence="4">Cytoplasm</location>
    </subcellularLocation>
</comment>